<feature type="compositionally biased region" description="Basic and acidic residues" evidence="1">
    <location>
        <begin position="727"/>
        <end position="740"/>
    </location>
</feature>
<dbReference type="PROSITE" id="PS50982">
    <property type="entry name" value="MBD"/>
    <property type="match status" value="1"/>
</dbReference>
<feature type="compositionally biased region" description="Low complexity" evidence="1">
    <location>
        <begin position="192"/>
        <end position="209"/>
    </location>
</feature>
<dbReference type="InterPro" id="IPR052283">
    <property type="entry name" value="GenomicStab_NeuMorph_Reg"/>
</dbReference>
<dbReference type="Gene3D" id="3.30.890.10">
    <property type="entry name" value="Methyl-cpg-binding Protein 2, Chain A"/>
    <property type="match status" value="1"/>
</dbReference>
<dbReference type="InterPro" id="IPR001739">
    <property type="entry name" value="Methyl_CpG_DNA-bd"/>
</dbReference>
<reference evidence="3" key="2">
    <citation type="submission" date="2022-10" db="EMBL/GenBank/DDBJ databases">
        <authorList>
            <consortium name="ENA_rothamsted_submissions"/>
            <consortium name="culmorum"/>
            <person name="King R."/>
        </authorList>
    </citation>
    <scope>NUCLEOTIDE SEQUENCE</scope>
</reference>
<proteinExistence type="predicted"/>
<evidence type="ECO:0000313" key="3">
    <source>
        <dbReference type="EMBL" id="CAG9810008.1"/>
    </source>
</evidence>
<dbReference type="InterPro" id="IPR016177">
    <property type="entry name" value="DNA-bd_dom_sf"/>
</dbReference>
<dbReference type="SMART" id="SM00391">
    <property type="entry name" value="MBD"/>
    <property type="match status" value="1"/>
</dbReference>
<dbReference type="Proteomes" id="UP001153620">
    <property type="component" value="Chromosome 3"/>
</dbReference>
<dbReference type="PANTHER" id="PTHR15739">
    <property type="entry name" value="ZINC FINGER PROTEIN"/>
    <property type="match status" value="1"/>
</dbReference>
<reference evidence="3" key="1">
    <citation type="submission" date="2022-01" db="EMBL/GenBank/DDBJ databases">
        <authorList>
            <person name="King R."/>
        </authorList>
    </citation>
    <scope>NUCLEOTIDE SEQUENCE</scope>
</reference>
<sequence length="816" mass="92172">MESEGNGKVGIKRSLSCSEEEDGFLGFDIAEQNDSQHMIQNIKKICTDESSDAESSILKKHLPNRSTDILDPAYKLPFRYGWKRELVLRAEPSMSKEKGEVYYITPSGKKLRTRHEIQTHLHDDLTINNFTLVKEAIGAGPDEIIRPAKYYNYARRSNVDPVISDGNQQPLLGKRIPKPKMRFGSSPPPPSTNNNNISSISTNNSSLSPYQSTNKNLSRDNSQDATKVGSFKIKQTSSIKSKSKTGDARCTINCLAALGKIPQLQCKVCLCLYHPECANKTANVDGTTFTCENCNFKFSKSAQNTTKKHHQPPPQPYNSDKPPHNFENQPQTLVTYNGKKFIMFESDESSNDAKKIINRVVSVQKTADSTAKQANPSFAQDATTSISPFNFSSNFLRNVSTGFDVLLHTFQYLKVQELQRASRVCRMWNLVGNSSILWKTVRMKNSHVNDWDGFVKTLKRNGTIHLDLRKVLMGNQDESWREFSDKIGEINELQGIDLCRCTSNVVENLFKSNSKLKIINAVSLKDDKINLESLKLREGDTMLEELRLRTVNSNNLTVQNFDILPLINVRHLSLTTIENLSSIFNENNLLRNMIALESLELGFCEQLNDQQIAEDLSFLKVLKRLRLEKGSNNFSINKILVSVAKSLPNLCQLELINCDVKNSFVESISQCQQLKRLLLIPTYVSQSAATNYMIMQGVMELQNLLSLHWVVTNELLRVTELYLDQSDSREKGKKSPDKHSGLSPTKVRDCIPVLKPVPGKLEEDEDIENTANKQQQVEIVALKIVESILSKKLDNTKVKLLKIPHSNTWKQVLIET</sequence>
<gene>
    <name evidence="3" type="ORF">CHIRRI_LOCUS12825</name>
</gene>
<dbReference type="SUPFAM" id="SSF81383">
    <property type="entry name" value="F-box domain"/>
    <property type="match status" value="1"/>
</dbReference>
<dbReference type="SUPFAM" id="SSF52047">
    <property type="entry name" value="RNI-like"/>
    <property type="match status" value="1"/>
</dbReference>
<keyword evidence="4" id="KW-1185">Reference proteome</keyword>
<feature type="region of interest" description="Disordered" evidence="1">
    <location>
        <begin position="161"/>
        <end position="238"/>
    </location>
</feature>
<dbReference type="InterPro" id="IPR001810">
    <property type="entry name" value="F-box_dom"/>
</dbReference>
<dbReference type="InterPro" id="IPR032675">
    <property type="entry name" value="LRR_dom_sf"/>
</dbReference>
<feature type="region of interest" description="Disordered" evidence="1">
    <location>
        <begin position="303"/>
        <end position="326"/>
    </location>
</feature>
<protein>
    <recommendedName>
        <fullName evidence="2">MBD domain-containing protein</fullName>
    </recommendedName>
</protein>
<dbReference type="GO" id="GO:0003677">
    <property type="term" value="F:DNA binding"/>
    <property type="evidence" value="ECO:0007669"/>
    <property type="project" value="InterPro"/>
</dbReference>
<dbReference type="SUPFAM" id="SSF54171">
    <property type="entry name" value="DNA-binding domain"/>
    <property type="match status" value="1"/>
</dbReference>
<evidence type="ECO:0000313" key="4">
    <source>
        <dbReference type="Proteomes" id="UP001153620"/>
    </source>
</evidence>
<evidence type="ECO:0000259" key="2">
    <source>
        <dbReference type="PROSITE" id="PS50982"/>
    </source>
</evidence>
<organism evidence="3 4">
    <name type="scientific">Chironomus riparius</name>
    <dbReference type="NCBI Taxonomy" id="315576"/>
    <lineage>
        <taxon>Eukaryota</taxon>
        <taxon>Metazoa</taxon>
        <taxon>Ecdysozoa</taxon>
        <taxon>Arthropoda</taxon>
        <taxon>Hexapoda</taxon>
        <taxon>Insecta</taxon>
        <taxon>Pterygota</taxon>
        <taxon>Neoptera</taxon>
        <taxon>Endopterygota</taxon>
        <taxon>Diptera</taxon>
        <taxon>Nematocera</taxon>
        <taxon>Chironomoidea</taxon>
        <taxon>Chironomidae</taxon>
        <taxon>Chironominae</taxon>
        <taxon>Chironomus</taxon>
    </lineage>
</organism>
<dbReference type="PANTHER" id="PTHR15739:SF5">
    <property type="entry name" value="LD23158P"/>
    <property type="match status" value="1"/>
</dbReference>
<name>A0A9N9S2D0_9DIPT</name>
<evidence type="ECO:0000256" key="1">
    <source>
        <dbReference type="SAM" id="MobiDB-lite"/>
    </source>
</evidence>
<dbReference type="OrthoDB" id="61560at2759"/>
<dbReference type="CDD" id="cd00122">
    <property type="entry name" value="MBD"/>
    <property type="match status" value="1"/>
</dbReference>
<feature type="region of interest" description="Disordered" evidence="1">
    <location>
        <begin position="727"/>
        <end position="746"/>
    </location>
</feature>
<dbReference type="Gene3D" id="3.80.10.10">
    <property type="entry name" value="Ribonuclease Inhibitor"/>
    <property type="match status" value="1"/>
</dbReference>
<dbReference type="Pfam" id="PF12937">
    <property type="entry name" value="F-box-like"/>
    <property type="match status" value="1"/>
</dbReference>
<feature type="domain" description="MBD" evidence="2">
    <location>
        <begin position="68"/>
        <end position="137"/>
    </location>
</feature>
<dbReference type="Pfam" id="PF01429">
    <property type="entry name" value="MBD"/>
    <property type="match status" value="1"/>
</dbReference>
<dbReference type="AlphaFoldDB" id="A0A9N9S2D0"/>
<dbReference type="EMBL" id="OU895879">
    <property type="protein sequence ID" value="CAG9810008.1"/>
    <property type="molecule type" value="Genomic_DNA"/>
</dbReference>
<accession>A0A9N9S2D0</accession>
<dbReference type="InterPro" id="IPR036047">
    <property type="entry name" value="F-box-like_dom_sf"/>
</dbReference>